<name>A0A9Y2ISX1_9PSEU</name>
<evidence type="ECO:0000313" key="2">
    <source>
        <dbReference type="EMBL" id="WIX83953.1"/>
    </source>
</evidence>
<dbReference type="SUPFAM" id="SSF55729">
    <property type="entry name" value="Acyl-CoA N-acyltransferases (Nat)"/>
    <property type="match status" value="1"/>
</dbReference>
<dbReference type="InterPro" id="IPR016181">
    <property type="entry name" value="Acyl_CoA_acyltransferase"/>
</dbReference>
<dbReference type="Gene3D" id="3.40.630.30">
    <property type="match status" value="1"/>
</dbReference>
<protein>
    <submittedName>
        <fullName evidence="2">GNAT family N-acetyltransferase</fullName>
    </submittedName>
</protein>
<keyword evidence="3" id="KW-1185">Reference proteome</keyword>
<dbReference type="Proteomes" id="UP001236014">
    <property type="component" value="Chromosome"/>
</dbReference>
<dbReference type="InterPro" id="IPR051531">
    <property type="entry name" value="N-acetyltransferase"/>
</dbReference>
<dbReference type="GO" id="GO:0016747">
    <property type="term" value="F:acyltransferase activity, transferring groups other than amino-acyl groups"/>
    <property type="evidence" value="ECO:0007669"/>
    <property type="project" value="InterPro"/>
</dbReference>
<dbReference type="EMBL" id="CP127294">
    <property type="protein sequence ID" value="WIX83953.1"/>
    <property type="molecule type" value="Genomic_DNA"/>
</dbReference>
<dbReference type="KEGG" id="acab:QRX50_17580"/>
<evidence type="ECO:0000259" key="1">
    <source>
        <dbReference type="PROSITE" id="PS51186"/>
    </source>
</evidence>
<dbReference type="AlphaFoldDB" id="A0A9Y2ISX1"/>
<reference evidence="2 3" key="1">
    <citation type="submission" date="2023-06" db="EMBL/GenBank/DDBJ databases">
        <authorList>
            <person name="Oyuntsetseg B."/>
            <person name="Kim S.B."/>
        </authorList>
    </citation>
    <scope>NUCLEOTIDE SEQUENCE [LARGE SCALE GENOMIC DNA]</scope>
    <source>
        <strain evidence="2 3">2-15</strain>
    </source>
</reference>
<dbReference type="PANTHER" id="PTHR43792:SF16">
    <property type="entry name" value="N-ACETYLTRANSFERASE DOMAIN-CONTAINING PROTEIN"/>
    <property type="match status" value="1"/>
</dbReference>
<dbReference type="InterPro" id="IPR000182">
    <property type="entry name" value="GNAT_dom"/>
</dbReference>
<dbReference type="PANTHER" id="PTHR43792">
    <property type="entry name" value="GNAT FAMILY, PUTATIVE (AFU_ORTHOLOGUE AFUA_3G00765)-RELATED-RELATED"/>
    <property type="match status" value="1"/>
</dbReference>
<proteinExistence type="predicted"/>
<dbReference type="Pfam" id="PF13302">
    <property type="entry name" value="Acetyltransf_3"/>
    <property type="match status" value="1"/>
</dbReference>
<sequence>MSTWTETPRLRLRRFTPADAGALAALHGDAVVMRFVEDGRPIAREVVECETLPEILAEYRTLPAEHGCFAAVIAETDQFAGWFSVRPATSRGLDRGGTEVGYRLRPAVWGRGFATEGLQAVLRKAFAELGAARVVATTMAVNTRSRRVLEKAGLGLVRTFFLEWPEYLEGAEHGDVEYALSREEWVSSTARH</sequence>
<gene>
    <name evidence="2" type="ORF">QRX50_17580</name>
</gene>
<accession>A0A9Y2ISX1</accession>
<feature type="domain" description="N-acetyltransferase" evidence="1">
    <location>
        <begin position="10"/>
        <end position="183"/>
    </location>
</feature>
<dbReference type="PROSITE" id="PS51186">
    <property type="entry name" value="GNAT"/>
    <property type="match status" value="1"/>
</dbReference>
<organism evidence="2 3">
    <name type="scientific">Amycolatopsis carbonis</name>
    <dbReference type="NCBI Taxonomy" id="715471"/>
    <lineage>
        <taxon>Bacteria</taxon>
        <taxon>Bacillati</taxon>
        <taxon>Actinomycetota</taxon>
        <taxon>Actinomycetes</taxon>
        <taxon>Pseudonocardiales</taxon>
        <taxon>Pseudonocardiaceae</taxon>
        <taxon>Amycolatopsis</taxon>
    </lineage>
</organism>
<evidence type="ECO:0000313" key="3">
    <source>
        <dbReference type="Proteomes" id="UP001236014"/>
    </source>
</evidence>